<reference evidence="13" key="1">
    <citation type="submission" date="2022-11" db="UniProtKB">
        <authorList>
            <consortium name="WormBaseParasite"/>
        </authorList>
    </citation>
    <scope>IDENTIFICATION</scope>
</reference>
<comment type="subcellular location">
    <subcellularLocation>
        <location evidence="1">Membrane</location>
        <topology evidence="1">Multi-pass membrane protein</topology>
    </subcellularLocation>
</comment>
<feature type="region of interest" description="Disordered" evidence="9">
    <location>
        <begin position="572"/>
        <end position="620"/>
    </location>
</feature>
<feature type="compositionally biased region" description="Polar residues" evidence="9">
    <location>
        <begin position="575"/>
        <end position="620"/>
    </location>
</feature>
<dbReference type="Proteomes" id="UP000887566">
    <property type="component" value="Unplaced"/>
</dbReference>
<evidence type="ECO:0000256" key="7">
    <source>
        <dbReference type="ARBA" id="ARBA00023303"/>
    </source>
</evidence>
<feature type="transmembrane region" description="Helical" evidence="10">
    <location>
        <begin position="320"/>
        <end position="341"/>
    </location>
</feature>
<feature type="domain" description="Potassium channel" evidence="11">
    <location>
        <begin position="302"/>
        <end position="375"/>
    </location>
</feature>
<organism evidence="12 13">
    <name type="scientific">Plectus sambesii</name>
    <dbReference type="NCBI Taxonomy" id="2011161"/>
    <lineage>
        <taxon>Eukaryota</taxon>
        <taxon>Metazoa</taxon>
        <taxon>Ecdysozoa</taxon>
        <taxon>Nematoda</taxon>
        <taxon>Chromadorea</taxon>
        <taxon>Plectida</taxon>
        <taxon>Plectina</taxon>
        <taxon>Plectoidea</taxon>
        <taxon>Plectidae</taxon>
        <taxon>Plectus</taxon>
    </lineage>
</organism>
<keyword evidence="7 8" id="KW-0407">Ion channel</keyword>
<evidence type="ECO:0000256" key="2">
    <source>
        <dbReference type="ARBA" id="ARBA00022448"/>
    </source>
</evidence>
<name>A0A914VX61_9BILA</name>
<evidence type="ECO:0000256" key="9">
    <source>
        <dbReference type="SAM" id="MobiDB-lite"/>
    </source>
</evidence>
<feature type="transmembrane region" description="Helical" evidence="10">
    <location>
        <begin position="82"/>
        <end position="100"/>
    </location>
</feature>
<feature type="region of interest" description="Disordered" evidence="9">
    <location>
        <begin position="721"/>
        <end position="740"/>
    </location>
</feature>
<evidence type="ECO:0000259" key="11">
    <source>
        <dbReference type="Pfam" id="PF07885"/>
    </source>
</evidence>
<feature type="transmembrane region" description="Helical" evidence="10">
    <location>
        <begin position="194"/>
        <end position="212"/>
    </location>
</feature>
<keyword evidence="12" id="KW-1185">Reference proteome</keyword>
<feature type="compositionally biased region" description="Polar residues" evidence="9">
    <location>
        <begin position="1040"/>
        <end position="1058"/>
    </location>
</feature>
<comment type="similarity">
    <text evidence="8">Belongs to the two pore domain potassium channel (TC 1.A.1.8) family.</text>
</comment>
<feature type="compositionally biased region" description="Polar residues" evidence="9">
    <location>
        <begin position="1014"/>
        <end position="1026"/>
    </location>
</feature>
<dbReference type="InterPro" id="IPR013099">
    <property type="entry name" value="K_chnl_dom"/>
</dbReference>
<feature type="transmembrane region" description="Helical" evidence="10">
    <location>
        <begin position="164"/>
        <end position="182"/>
    </location>
</feature>
<sequence length="1367" mass="151018">MAVNLAISTEQLHEPEPDIELGLLGASSLNLIEEDPAAGPLVERGTSIPSVHSSVRTAGRKFLRGVRRSWTVIKDTLSDMKLFFVVMLYSVLGAGLFMWIEIPNNLSDKQVAHELYLVARDTLLFRLRIIHAHDGEDRENRWKEAILDFENSVGVSEPSLDTDWTFWMSFLYSGTVFTTIGYGNIACKTFTGQLVTMFYAMIGIPLTLVVLNDLGKKLLTFIKKLSDVIGDIILFLGLRLGLYKPIPGKAPRFHLSVVSRRAMTIGVFSAGMDSSEYSTADSVKNNEEDIVSNPPVVAAVIFTIAWLFLCAGIFCLWEDWTYWTSFYFFFISLSTIGFGDVSPAHPEYMFMTFGVVLVGLAMVSVCINVVQEKLSQLYMAMLDKMLKDFQAAAERGDQGAAVSGMMASFQNQAKFLMPLMSKSQGAKVMTQFKDKAKAQGIELPPVLTNLDPETGMPAFAKAKAEDFEQYIEKANEQAKPPEVKMVEVQTDAFEPPPPPPVEKPKMTTSFTQYQLSTASVQSETTDLIRMVNAQAEAKIYADSAESSTQVELDHLEAGVQVFIDVRPQSVDAETETQLSYSDIDCQTPSELMSPSKSVTTSEQACQSSVSGEDFSQQTNPDVQHNVAQTIATESRERQMQTVPEVEQVIPLQSAPPQCSEIETQTEAFTRAEASHQTEWGSADFAVQASLGDEPKDTAEFGAQFEPPPLETLNFGVQASPDLSETQSQTSETPSNDSGIQTWVSMDDISTQAGADSEHCESQTTFSFFALQDNFSQHEEEMVSAEMQSDFSMFNCTSSDVQSDSLTFLMQDASTQHNIAVLKSAGSQSHIIVHSDNDAQTEAPPESIETGIQPDVSDIYVPKDRVEHPLETEEDRQEPLFRFFRQTSMQTEQGGKEVVTQTESSMVESAMQCVEVVTLDSESQTTIYEYEDSSAETAGVDVIASACQTESVEIDESSMQTAAVLKSDACQTDIKQFGDSWNQTESGMIDNISQTTFILLSDREVQAQATTLNKEMQTAPQQLSHSPPASPKEQPVFKVDVQSQETETDFNAQQDAMSQTDRRTAVDEETSTDGWLSYSRDDHSQTESSSFHVSEINKELMSTSTESVTFLQDTAIQTLVSGFYDTEETKTPTMVGEEEQTFLHDSGVQTDHSSFFVEPDYRVILSDGFVQTDTCTLEDSVSQTEKPDVSEMGTMAIAIEETQEASVQVASFMAEVAVQPDSSFYESLLHSMITQTDTSMFPYSEQQGEDEDTAHVCFMQDASTSPEGLVESSDAQSQSEGHLFHVEAGTQVLVDVAHAISQHDPLIVVSTPSQSRIVKYASKNVQVSLIEYSQKDPVLVEDVQLQCSINLSQQLHRSTQIGQSWFDR</sequence>
<accession>A0A914VX61</accession>
<dbReference type="PANTHER" id="PTHR11003">
    <property type="entry name" value="POTASSIUM CHANNEL, SUBFAMILY K"/>
    <property type="match status" value="1"/>
</dbReference>
<evidence type="ECO:0000256" key="1">
    <source>
        <dbReference type="ARBA" id="ARBA00004141"/>
    </source>
</evidence>
<keyword evidence="2 8" id="KW-0813">Transport</keyword>
<evidence type="ECO:0000256" key="3">
    <source>
        <dbReference type="ARBA" id="ARBA00022692"/>
    </source>
</evidence>
<evidence type="ECO:0000313" key="12">
    <source>
        <dbReference type="Proteomes" id="UP000887566"/>
    </source>
</evidence>
<protein>
    <submittedName>
        <fullName evidence="13">Potassium channel domain-containing protein</fullName>
    </submittedName>
</protein>
<dbReference type="Gene3D" id="1.10.287.70">
    <property type="match status" value="1"/>
</dbReference>
<feature type="transmembrane region" description="Helical" evidence="10">
    <location>
        <begin position="348"/>
        <end position="370"/>
    </location>
</feature>
<dbReference type="GO" id="GO:0030322">
    <property type="term" value="P:stabilization of membrane potential"/>
    <property type="evidence" value="ECO:0007669"/>
    <property type="project" value="TreeGrafter"/>
</dbReference>
<evidence type="ECO:0000256" key="10">
    <source>
        <dbReference type="SAM" id="Phobius"/>
    </source>
</evidence>
<keyword evidence="5 8" id="KW-0406">Ion transport</keyword>
<evidence type="ECO:0000313" key="13">
    <source>
        <dbReference type="WBParaSite" id="PSAMB.scaffold2583size22400.g18317.t1"/>
    </source>
</evidence>
<feature type="transmembrane region" description="Helical" evidence="10">
    <location>
        <begin position="296"/>
        <end position="314"/>
    </location>
</feature>
<feature type="transmembrane region" description="Helical" evidence="10">
    <location>
        <begin position="224"/>
        <end position="242"/>
    </location>
</feature>
<keyword evidence="3 8" id="KW-0812">Transmembrane</keyword>
<feature type="domain" description="Potassium channel" evidence="11">
    <location>
        <begin position="163"/>
        <end position="218"/>
    </location>
</feature>
<evidence type="ECO:0000256" key="5">
    <source>
        <dbReference type="ARBA" id="ARBA00023065"/>
    </source>
</evidence>
<keyword evidence="6 10" id="KW-0472">Membrane</keyword>
<dbReference type="InterPro" id="IPR003280">
    <property type="entry name" value="2pore_dom_K_chnl"/>
</dbReference>
<dbReference type="PANTHER" id="PTHR11003:SF61">
    <property type="entry name" value="POTASSIUM CHANNEL DOMAIN-CONTAINING PROTEIN"/>
    <property type="match status" value="1"/>
</dbReference>
<evidence type="ECO:0000256" key="8">
    <source>
        <dbReference type="RuleBase" id="RU003857"/>
    </source>
</evidence>
<dbReference type="GO" id="GO:0005886">
    <property type="term" value="C:plasma membrane"/>
    <property type="evidence" value="ECO:0007669"/>
    <property type="project" value="TreeGrafter"/>
</dbReference>
<dbReference type="Pfam" id="PF07885">
    <property type="entry name" value="Ion_trans_2"/>
    <property type="match status" value="2"/>
</dbReference>
<dbReference type="GO" id="GO:0015271">
    <property type="term" value="F:outward rectifier potassium channel activity"/>
    <property type="evidence" value="ECO:0007669"/>
    <property type="project" value="TreeGrafter"/>
</dbReference>
<dbReference type="PRINTS" id="PR01333">
    <property type="entry name" value="2POREKCHANEL"/>
</dbReference>
<feature type="compositionally biased region" description="Low complexity" evidence="9">
    <location>
        <begin position="723"/>
        <end position="732"/>
    </location>
</feature>
<feature type="region of interest" description="Disordered" evidence="9">
    <location>
        <begin position="1014"/>
        <end position="1090"/>
    </location>
</feature>
<evidence type="ECO:0000256" key="4">
    <source>
        <dbReference type="ARBA" id="ARBA00022989"/>
    </source>
</evidence>
<dbReference type="GO" id="GO:0022841">
    <property type="term" value="F:potassium ion leak channel activity"/>
    <property type="evidence" value="ECO:0007669"/>
    <property type="project" value="TreeGrafter"/>
</dbReference>
<keyword evidence="4 10" id="KW-1133">Transmembrane helix</keyword>
<dbReference type="WBParaSite" id="PSAMB.scaffold2583size22400.g18317.t1">
    <property type="protein sequence ID" value="PSAMB.scaffold2583size22400.g18317.t1"/>
    <property type="gene ID" value="PSAMB.scaffold2583size22400.g18317"/>
</dbReference>
<proteinExistence type="inferred from homology"/>
<dbReference type="SUPFAM" id="SSF81324">
    <property type="entry name" value="Voltage-gated potassium channels"/>
    <property type="match status" value="2"/>
</dbReference>
<evidence type="ECO:0000256" key="6">
    <source>
        <dbReference type="ARBA" id="ARBA00023136"/>
    </source>
</evidence>